<evidence type="ECO:0000313" key="1">
    <source>
        <dbReference type="EMBL" id="EEQ37868.1"/>
    </source>
</evidence>
<dbReference type="KEGG" id="clu:CLUG_01991"/>
<dbReference type="HOGENOM" id="CLU_860536_0_0_1"/>
<reference evidence="1 2" key="1">
    <citation type="journal article" date="2009" name="Nature">
        <title>Evolution of pathogenicity and sexual reproduction in eight Candida genomes.</title>
        <authorList>
            <person name="Butler G."/>
            <person name="Rasmussen M.D."/>
            <person name="Lin M.F."/>
            <person name="Santos M.A."/>
            <person name="Sakthikumar S."/>
            <person name="Munro C.A."/>
            <person name="Rheinbay E."/>
            <person name="Grabherr M."/>
            <person name="Forche A."/>
            <person name="Reedy J.L."/>
            <person name="Agrafioti I."/>
            <person name="Arnaud M.B."/>
            <person name="Bates S."/>
            <person name="Brown A.J."/>
            <person name="Brunke S."/>
            <person name="Costanzo M.C."/>
            <person name="Fitzpatrick D.A."/>
            <person name="de Groot P.W."/>
            <person name="Harris D."/>
            <person name="Hoyer L.L."/>
            <person name="Hube B."/>
            <person name="Klis F.M."/>
            <person name="Kodira C."/>
            <person name="Lennard N."/>
            <person name="Logue M.E."/>
            <person name="Martin R."/>
            <person name="Neiman A.M."/>
            <person name="Nikolaou E."/>
            <person name="Quail M.A."/>
            <person name="Quinn J."/>
            <person name="Santos M.C."/>
            <person name="Schmitzberger F.F."/>
            <person name="Sherlock G."/>
            <person name="Shah P."/>
            <person name="Silverstein K.A."/>
            <person name="Skrzypek M.S."/>
            <person name="Soll D."/>
            <person name="Staggs R."/>
            <person name="Stansfield I."/>
            <person name="Stumpf M.P."/>
            <person name="Sudbery P.E."/>
            <person name="Srikantha T."/>
            <person name="Zeng Q."/>
            <person name="Berman J."/>
            <person name="Berriman M."/>
            <person name="Heitman J."/>
            <person name="Gow N.A."/>
            <person name="Lorenz M.C."/>
            <person name="Birren B.W."/>
            <person name="Kellis M."/>
            <person name="Cuomo C.A."/>
        </authorList>
    </citation>
    <scope>NUCLEOTIDE SEQUENCE [LARGE SCALE GENOMIC DNA]</scope>
    <source>
        <strain evidence="1 2">ATCC 42720</strain>
    </source>
</reference>
<dbReference type="Proteomes" id="UP000007703">
    <property type="component" value="Unassembled WGS sequence"/>
</dbReference>
<organism evidence="1 2">
    <name type="scientific">Clavispora lusitaniae (strain ATCC 42720)</name>
    <name type="common">Yeast</name>
    <name type="synonym">Candida lusitaniae</name>
    <dbReference type="NCBI Taxonomy" id="306902"/>
    <lineage>
        <taxon>Eukaryota</taxon>
        <taxon>Fungi</taxon>
        <taxon>Dikarya</taxon>
        <taxon>Ascomycota</taxon>
        <taxon>Saccharomycotina</taxon>
        <taxon>Pichiomycetes</taxon>
        <taxon>Metschnikowiaceae</taxon>
        <taxon>Clavispora</taxon>
    </lineage>
</organism>
<accession>C4Y1A9</accession>
<evidence type="ECO:0000313" key="2">
    <source>
        <dbReference type="Proteomes" id="UP000007703"/>
    </source>
</evidence>
<protein>
    <submittedName>
        <fullName evidence="1">Serine/threonine protein phosphatase PP2A-1 catalytic subunit</fullName>
    </submittedName>
</protein>
<name>C4Y1A9_CLAL4</name>
<sequence length="323" mass="35202">MPHSSVLSVEICCQHNRSTVLSCYSGFTASLITIHRSQEVVGGLARDRGLAWAHGWIVSQKSSLVVLVHLHDGGSVAAAVAVVGRTEDGHHALSVRPQVALHDKSMRTGNETQVVGVVESLGDISPESEACTAGRNAPAATIVGIRPQQVAHGALVRHLSDPVQLAHSVDGLDHGRQAAMQTKHLIIHQRRDGEVVKQVCEELPHRGQAVLAQALVVEPVHLCDSPQLVVAPQDRDSVWEPHLHTHQVRHCFHRVVSAVHVVAHEQVVGVGTRSTNLEKLHQVVESAVHIAANGHWHVHRSHILFELQHVHRHVTQLFNVGLR</sequence>
<proteinExistence type="predicted"/>
<dbReference type="InParanoid" id="C4Y1A9"/>
<dbReference type="VEuPathDB" id="FungiDB:CLUG_01991"/>
<dbReference type="AlphaFoldDB" id="C4Y1A9"/>
<gene>
    <name evidence="1" type="ORF">CLUG_01991</name>
</gene>
<dbReference type="EMBL" id="CH408077">
    <property type="protein sequence ID" value="EEQ37868.1"/>
    <property type="molecule type" value="Genomic_DNA"/>
</dbReference>